<dbReference type="InterPro" id="IPR002401">
    <property type="entry name" value="Cyt_P450_E_grp-I"/>
</dbReference>
<dbReference type="InterPro" id="IPR050121">
    <property type="entry name" value="Cytochrome_P450_monoxygenase"/>
</dbReference>
<protein>
    <recommendedName>
        <fullName evidence="11">Cytochrome P450</fullName>
    </recommendedName>
</protein>
<dbReference type="Pfam" id="PF00067">
    <property type="entry name" value="p450"/>
    <property type="match status" value="1"/>
</dbReference>
<dbReference type="SUPFAM" id="SSF48264">
    <property type="entry name" value="Cytochrome P450"/>
    <property type="match status" value="1"/>
</dbReference>
<keyword evidence="7" id="KW-0503">Monooxygenase</keyword>
<evidence type="ECO:0008006" key="11">
    <source>
        <dbReference type="Google" id="ProtNLM"/>
    </source>
</evidence>
<evidence type="ECO:0000256" key="5">
    <source>
        <dbReference type="ARBA" id="ARBA00023004"/>
    </source>
</evidence>
<keyword evidence="8" id="KW-0472">Membrane</keyword>
<dbReference type="InterPro" id="IPR017972">
    <property type="entry name" value="Cyt_P450_CS"/>
</dbReference>
<evidence type="ECO:0000256" key="1">
    <source>
        <dbReference type="ARBA" id="ARBA00001971"/>
    </source>
</evidence>
<dbReference type="CDD" id="cd11062">
    <property type="entry name" value="CYP58-like"/>
    <property type="match status" value="1"/>
</dbReference>
<evidence type="ECO:0000256" key="4">
    <source>
        <dbReference type="ARBA" id="ARBA00023002"/>
    </source>
</evidence>
<dbReference type="GO" id="GO:0016705">
    <property type="term" value="F:oxidoreductase activity, acting on paired donors, with incorporation or reduction of molecular oxygen"/>
    <property type="evidence" value="ECO:0007669"/>
    <property type="project" value="InterPro"/>
</dbReference>
<name>A0A0D2DJB9_9EURO</name>
<keyword evidence="3 6" id="KW-0479">Metal-binding</keyword>
<reference evidence="9 10" key="1">
    <citation type="submission" date="2015-01" db="EMBL/GenBank/DDBJ databases">
        <title>The Genome Sequence of Exophiala oligosperma CBS72588.</title>
        <authorList>
            <consortium name="The Broad Institute Genomics Platform"/>
            <person name="Cuomo C."/>
            <person name="de Hoog S."/>
            <person name="Gorbushina A."/>
            <person name="Stielow B."/>
            <person name="Teixiera M."/>
            <person name="Abouelleil A."/>
            <person name="Chapman S.B."/>
            <person name="Priest M."/>
            <person name="Young S.K."/>
            <person name="Wortman J."/>
            <person name="Nusbaum C."/>
            <person name="Birren B."/>
        </authorList>
    </citation>
    <scope>NUCLEOTIDE SEQUENCE [LARGE SCALE GENOMIC DNA]</scope>
    <source>
        <strain evidence="9 10">CBS 72588</strain>
    </source>
</reference>
<keyword evidence="6 7" id="KW-0349">Heme</keyword>
<organism evidence="9 10">
    <name type="scientific">Exophiala oligosperma</name>
    <dbReference type="NCBI Taxonomy" id="215243"/>
    <lineage>
        <taxon>Eukaryota</taxon>
        <taxon>Fungi</taxon>
        <taxon>Dikarya</taxon>
        <taxon>Ascomycota</taxon>
        <taxon>Pezizomycotina</taxon>
        <taxon>Eurotiomycetes</taxon>
        <taxon>Chaetothyriomycetidae</taxon>
        <taxon>Chaetothyriales</taxon>
        <taxon>Herpotrichiellaceae</taxon>
        <taxon>Exophiala</taxon>
    </lineage>
</organism>
<dbReference type="GO" id="GO:0005506">
    <property type="term" value="F:iron ion binding"/>
    <property type="evidence" value="ECO:0007669"/>
    <property type="project" value="InterPro"/>
</dbReference>
<evidence type="ECO:0000256" key="8">
    <source>
        <dbReference type="SAM" id="Phobius"/>
    </source>
</evidence>
<keyword evidence="8" id="KW-1133">Transmembrane helix</keyword>
<dbReference type="InterPro" id="IPR001128">
    <property type="entry name" value="Cyt_P450"/>
</dbReference>
<dbReference type="PRINTS" id="PR00463">
    <property type="entry name" value="EP450I"/>
</dbReference>
<evidence type="ECO:0000256" key="3">
    <source>
        <dbReference type="ARBA" id="ARBA00022723"/>
    </source>
</evidence>
<gene>
    <name evidence="9" type="ORF">PV06_11842</name>
</gene>
<keyword evidence="8" id="KW-0812">Transmembrane</keyword>
<dbReference type="Gene3D" id="1.10.630.10">
    <property type="entry name" value="Cytochrome P450"/>
    <property type="match status" value="1"/>
</dbReference>
<dbReference type="PRINTS" id="PR00385">
    <property type="entry name" value="P450"/>
</dbReference>
<evidence type="ECO:0000256" key="2">
    <source>
        <dbReference type="ARBA" id="ARBA00010617"/>
    </source>
</evidence>
<keyword evidence="4 7" id="KW-0560">Oxidoreductase</keyword>
<dbReference type="OrthoDB" id="3945418at2759"/>
<keyword evidence="5 6" id="KW-0408">Iron</keyword>
<dbReference type="HOGENOM" id="CLU_001570_14_4_1"/>
<dbReference type="GO" id="GO:0004497">
    <property type="term" value="F:monooxygenase activity"/>
    <property type="evidence" value="ECO:0007669"/>
    <property type="project" value="UniProtKB-KW"/>
</dbReference>
<keyword evidence="10" id="KW-1185">Reference proteome</keyword>
<evidence type="ECO:0000313" key="9">
    <source>
        <dbReference type="EMBL" id="KIW35829.1"/>
    </source>
</evidence>
<evidence type="ECO:0000256" key="6">
    <source>
        <dbReference type="PIRSR" id="PIRSR602401-1"/>
    </source>
</evidence>
<dbReference type="EMBL" id="KN847409">
    <property type="protein sequence ID" value="KIW35829.1"/>
    <property type="molecule type" value="Genomic_DNA"/>
</dbReference>
<accession>A0A0D2DJB9</accession>
<dbReference type="VEuPathDB" id="FungiDB:PV06_11842"/>
<comment type="cofactor">
    <cofactor evidence="1 6">
        <name>heme</name>
        <dbReference type="ChEBI" id="CHEBI:30413"/>
    </cofactor>
</comment>
<evidence type="ECO:0000313" key="10">
    <source>
        <dbReference type="Proteomes" id="UP000053342"/>
    </source>
</evidence>
<feature type="transmembrane region" description="Helical" evidence="8">
    <location>
        <begin position="33"/>
        <end position="54"/>
    </location>
</feature>
<sequence>MEYSIVQGKGVGDMTTRLDQSHLHGTFVEMKSLNGLVVILLTIFAAYTLNMLYFHPLHHVPGPKLAAITNWWSYYYELSKAFPEKCVELAEKHASSVVRVGPNKVVIHDVSQYDKIYRSGSDYAKDPDFYHLFPSASEGGTAVTATDKQVHKERRKQLAAKLSRQNITSIQDLVNEKLYSIVEIFGKAATNGRMVNVFAAWRSFTLDVISTFAFGQCLGALDRANLDHPMLDTMNIAVAAFYHFIRLPLIARVTSAKAFIPYLSRINSDMAAMASFKKWARECVDGYVPDTKVRYLFDGLFNPPSGTRKLSKDEIQNEAEDLLIAGSDTTAITLTVALVHLARQPDVWEQLNEELRHLIPNPATIPSWDTLETIPLLAACLKESLRMASPLPGYLWRVVPAEGLATPSGHYLPHGTKVGMSTWVMHNDKEIFPDPHVFKHSRWLDGDSPELSRYLVPFSKGSRQCAGMNMAYMEMCIALAVTCRRFVIKPPPGDVPEMRLLETFVGVLQSDLCPIIFERRQD</sequence>
<dbReference type="GO" id="GO:0020037">
    <property type="term" value="F:heme binding"/>
    <property type="evidence" value="ECO:0007669"/>
    <property type="project" value="InterPro"/>
</dbReference>
<dbReference type="PROSITE" id="PS00086">
    <property type="entry name" value="CYTOCHROME_P450"/>
    <property type="match status" value="1"/>
</dbReference>
<proteinExistence type="inferred from homology"/>
<dbReference type="GeneID" id="27363916"/>
<dbReference type="AlphaFoldDB" id="A0A0D2DJB9"/>
<evidence type="ECO:0000256" key="7">
    <source>
        <dbReference type="RuleBase" id="RU000461"/>
    </source>
</evidence>
<dbReference type="STRING" id="215243.A0A0D2DJB9"/>
<comment type="similarity">
    <text evidence="2 7">Belongs to the cytochrome P450 family.</text>
</comment>
<dbReference type="RefSeq" id="XP_016256045.1">
    <property type="nucleotide sequence ID" value="XM_016413577.1"/>
</dbReference>
<feature type="binding site" description="axial binding residue" evidence="6">
    <location>
        <position position="465"/>
    </location>
    <ligand>
        <name>heme</name>
        <dbReference type="ChEBI" id="CHEBI:30413"/>
    </ligand>
    <ligandPart>
        <name>Fe</name>
        <dbReference type="ChEBI" id="CHEBI:18248"/>
    </ligandPart>
</feature>
<dbReference type="Proteomes" id="UP000053342">
    <property type="component" value="Unassembled WGS sequence"/>
</dbReference>
<dbReference type="PANTHER" id="PTHR24305">
    <property type="entry name" value="CYTOCHROME P450"/>
    <property type="match status" value="1"/>
</dbReference>
<dbReference type="InterPro" id="IPR036396">
    <property type="entry name" value="Cyt_P450_sf"/>
</dbReference>
<dbReference type="PANTHER" id="PTHR24305:SF166">
    <property type="entry name" value="CYTOCHROME P450 12A4, MITOCHONDRIAL-RELATED"/>
    <property type="match status" value="1"/>
</dbReference>